<sequence length="233" mass="26068">MKLVPTLCLMKVWKELVSILCEVRNMVIDEAEDDCRLQYHPEVIVTKEMHHELEQFPWYKGSYSFNLADATGPEQMTCWGRTRTPKQVAVSKILAVMTSLYVAAIFSASSASTTIVTALAVPSKVPFAIAEAVASFDSGVKLSEKMNLVFYVPDPIQNGLHYVVNRVPRDLFDFEEESSDNVADSYWCESNENRNDMPPVVVDANASLADVEEVNDNSDELNLIMMTHYGIGC</sequence>
<dbReference type="AlphaFoldDB" id="A0A2U1NFW1"/>
<protein>
    <submittedName>
        <fullName evidence="1">Uncharacterized protein</fullName>
    </submittedName>
</protein>
<evidence type="ECO:0000313" key="1">
    <source>
        <dbReference type="EMBL" id="PWA72409.1"/>
    </source>
</evidence>
<gene>
    <name evidence="1" type="ORF">CTI12_AA270960</name>
</gene>
<evidence type="ECO:0000313" key="2">
    <source>
        <dbReference type="Proteomes" id="UP000245207"/>
    </source>
</evidence>
<accession>A0A2U1NFW1</accession>
<dbReference type="OrthoDB" id="1734357at2759"/>
<proteinExistence type="predicted"/>
<organism evidence="1 2">
    <name type="scientific">Artemisia annua</name>
    <name type="common">Sweet wormwood</name>
    <dbReference type="NCBI Taxonomy" id="35608"/>
    <lineage>
        <taxon>Eukaryota</taxon>
        <taxon>Viridiplantae</taxon>
        <taxon>Streptophyta</taxon>
        <taxon>Embryophyta</taxon>
        <taxon>Tracheophyta</taxon>
        <taxon>Spermatophyta</taxon>
        <taxon>Magnoliopsida</taxon>
        <taxon>eudicotyledons</taxon>
        <taxon>Gunneridae</taxon>
        <taxon>Pentapetalae</taxon>
        <taxon>asterids</taxon>
        <taxon>campanulids</taxon>
        <taxon>Asterales</taxon>
        <taxon>Asteraceae</taxon>
        <taxon>Asteroideae</taxon>
        <taxon>Anthemideae</taxon>
        <taxon>Artemisiinae</taxon>
        <taxon>Artemisia</taxon>
    </lineage>
</organism>
<comment type="caution">
    <text evidence="1">The sequence shown here is derived from an EMBL/GenBank/DDBJ whole genome shotgun (WGS) entry which is preliminary data.</text>
</comment>
<dbReference type="Proteomes" id="UP000245207">
    <property type="component" value="Unassembled WGS sequence"/>
</dbReference>
<reference evidence="1 2" key="1">
    <citation type="journal article" date="2018" name="Mol. Plant">
        <title>The genome of Artemisia annua provides insight into the evolution of Asteraceae family and artemisinin biosynthesis.</title>
        <authorList>
            <person name="Shen Q."/>
            <person name="Zhang L."/>
            <person name="Liao Z."/>
            <person name="Wang S."/>
            <person name="Yan T."/>
            <person name="Shi P."/>
            <person name="Liu M."/>
            <person name="Fu X."/>
            <person name="Pan Q."/>
            <person name="Wang Y."/>
            <person name="Lv Z."/>
            <person name="Lu X."/>
            <person name="Zhang F."/>
            <person name="Jiang W."/>
            <person name="Ma Y."/>
            <person name="Chen M."/>
            <person name="Hao X."/>
            <person name="Li L."/>
            <person name="Tang Y."/>
            <person name="Lv G."/>
            <person name="Zhou Y."/>
            <person name="Sun X."/>
            <person name="Brodelius P.E."/>
            <person name="Rose J.K.C."/>
            <person name="Tang K."/>
        </authorList>
    </citation>
    <scope>NUCLEOTIDE SEQUENCE [LARGE SCALE GENOMIC DNA]</scope>
    <source>
        <strain evidence="2">cv. Huhao1</strain>
        <tissue evidence="1">Leaf</tissue>
    </source>
</reference>
<keyword evidence="2" id="KW-1185">Reference proteome</keyword>
<dbReference type="EMBL" id="PKPP01002908">
    <property type="protein sequence ID" value="PWA72409.1"/>
    <property type="molecule type" value="Genomic_DNA"/>
</dbReference>
<name>A0A2U1NFW1_ARTAN</name>